<proteinExistence type="predicted"/>
<dbReference type="EMBL" id="AESD01000064">
    <property type="protein sequence ID" value="EHJ14962.1"/>
    <property type="molecule type" value="Genomic_DNA"/>
</dbReference>
<dbReference type="AlphaFoldDB" id="G5IYL0"/>
<protein>
    <submittedName>
        <fullName evidence="1">Uncharacterized protein</fullName>
    </submittedName>
</protein>
<dbReference type="GeneID" id="88764294"/>
<organism evidence="1 2">
    <name type="scientific">Crocosphaera watsonii WH 0003</name>
    <dbReference type="NCBI Taxonomy" id="423471"/>
    <lineage>
        <taxon>Bacteria</taxon>
        <taxon>Bacillati</taxon>
        <taxon>Cyanobacteriota</taxon>
        <taxon>Cyanophyceae</taxon>
        <taxon>Oscillatoriophycideae</taxon>
        <taxon>Chroococcales</taxon>
        <taxon>Aphanothecaceae</taxon>
        <taxon>Crocosphaera</taxon>
    </lineage>
</organism>
<sequence length="125" mass="14371">MEKFITPLQCLNDIVTSCTEYLKIQEQEKTKRQEITTREKITIAEIQAKRDLLINSLECSFDERAKNFNSLFQLVERAIDNEDNQQLSLALQGIITLAQSSPFDSLTDLSRVKAALDDPNHVWEL</sequence>
<accession>G5IYL0</accession>
<dbReference type="Proteomes" id="UP000003477">
    <property type="component" value="Unassembled WGS sequence"/>
</dbReference>
<dbReference type="RefSeq" id="WP_007303432.1">
    <property type="nucleotide sequence ID" value="NZ_AESD01000064.1"/>
</dbReference>
<dbReference type="PATRIC" id="fig|423471.3.peg.328"/>
<comment type="caution">
    <text evidence="1">The sequence shown here is derived from an EMBL/GenBank/DDBJ whole genome shotgun (WGS) entry which is preliminary data.</text>
</comment>
<evidence type="ECO:0000313" key="2">
    <source>
        <dbReference type="Proteomes" id="UP000003477"/>
    </source>
</evidence>
<reference evidence="1 2" key="1">
    <citation type="journal article" date="2011" name="Front. Microbiol.">
        <title>Two Strains of Crocosphaera watsonii with Highly Conserved Genomes are Distinguished by Strain-Specific Features.</title>
        <authorList>
            <person name="Bench S.R."/>
            <person name="Ilikchyan I.N."/>
            <person name="Tripp H.J."/>
            <person name="Zehr J.P."/>
        </authorList>
    </citation>
    <scope>NUCLEOTIDE SEQUENCE [LARGE SCALE GENOMIC DNA]</scope>
    <source>
        <strain evidence="1 2">WH 0003</strain>
    </source>
</reference>
<evidence type="ECO:0000313" key="1">
    <source>
        <dbReference type="EMBL" id="EHJ14962.1"/>
    </source>
</evidence>
<gene>
    <name evidence="1" type="ORF">CWATWH0003_0359</name>
</gene>
<name>G5IYL0_CROWT</name>